<dbReference type="STRING" id="1176198.SAMN05444716_103445"/>
<proteinExistence type="predicted"/>
<dbReference type="SUPFAM" id="SSF51905">
    <property type="entry name" value="FAD/NAD(P)-binding domain"/>
    <property type="match status" value="1"/>
</dbReference>
<dbReference type="Gene3D" id="3.50.50.60">
    <property type="entry name" value="FAD/NAD(P)-binding domain"/>
    <property type="match status" value="2"/>
</dbReference>
<gene>
    <name evidence="1" type="ORF">SAMN05444716_103445</name>
</gene>
<dbReference type="PANTHER" id="PTHR43734">
    <property type="entry name" value="PHYTOENE DESATURASE"/>
    <property type="match status" value="1"/>
</dbReference>
<dbReference type="PANTHER" id="PTHR43734:SF1">
    <property type="entry name" value="PHYTOENE DESATURASE"/>
    <property type="match status" value="1"/>
</dbReference>
<protein>
    <submittedName>
        <fullName evidence="1">Phytoene dehydrogenase-related protein</fullName>
    </submittedName>
</protein>
<evidence type="ECO:0000313" key="1">
    <source>
        <dbReference type="EMBL" id="SFS68453.1"/>
    </source>
</evidence>
<dbReference type="AlphaFoldDB" id="A0A1I6RUP3"/>
<sequence length="475" mass="49645">MARVVVVGAGMGGMATAARLAVAGHRVTVLERGERAGGAAGRFERDGFVFDTGPGLLWLPAVWRDVFVKTGKRPLEECVELRQVDPAAEHLFADGTRLRLPGFSRGGVGHALDTALGAGAGERWHAFQGRARQTWEATRRPLVEEPLTSAAGRAALVADRYPLPPARRTGLLRRRAVPAGPPTLAGVAERELGDPRLTAMLAATVAEWGVAPERAPASAAVLAYVEQTFGTWYPVGGIAALVEAVRLRCEERGVEFVFGATARRVLERDGRAAGVELAGGERVAAEHVVWSAPGLGAPPPGESRFTVLVALDGPRPPQAPHRLLVHPADGGPAVRVLRPDDATLWPGEGAGDHHTAVVSAMAPPQGAVDWRDAATADRWTRRLLAAAGLENIRWQEVRTPLDVERETGLPGGVIPPPALAGADGALLAAPNTGRLPGTWRAGSAAHPGGGLAHAGMTGALVTGLIVEGPGWRGSY</sequence>
<accession>A0A1I6RUP3</accession>
<evidence type="ECO:0000313" key="2">
    <source>
        <dbReference type="Proteomes" id="UP000198873"/>
    </source>
</evidence>
<reference evidence="2" key="1">
    <citation type="submission" date="2016-10" db="EMBL/GenBank/DDBJ databases">
        <authorList>
            <person name="Varghese N."/>
            <person name="Submissions S."/>
        </authorList>
    </citation>
    <scope>NUCLEOTIDE SEQUENCE [LARGE SCALE GENOMIC DNA]</scope>
    <source>
        <strain evidence="2">CGMCC 4.7047</strain>
    </source>
</reference>
<keyword evidence="2" id="KW-1185">Reference proteome</keyword>
<dbReference type="InterPro" id="IPR036188">
    <property type="entry name" value="FAD/NAD-bd_sf"/>
</dbReference>
<dbReference type="EMBL" id="FPAB01000003">
    <property type="protein sequence ID" value="SFS68453.1"/>
    <property type="molecule type" value="Genomic_DNA"/>
</dbReference>
<dbReference type="Proteomes" id="UP000198873">
    <property type="component" value="Unassembled WGS sequence"/>
</dbReference>
<organism evidence="1 2">
    <name type="scientific">Streptomyces harbinensis</name>
    <dbReference type="NCBI Taxonomy" id="1176198"/>
    <lineage>
        <taxon>Bacteria</taxon>
        <taxon>Bacillati</taxon>
        <taxon>Actinomycetota</taxon>
        <taxon>Actinomycetes</taxon>
        <taxon>Kitasatosporales</taxon>
        <taxon>Streptomycetaceae</taxon>
        <taxon>Streptomyces</taxon>
    </lineage>
</organism>
<dbReference type="RefSeq" id="WP_093842809.1">
    <property type="nucleotide sequence ID" value="NZ_FPAB01000003.1"/>
</dbReference>
<name>A0A1I6RUP3_9ACTN</name>
<dbReference type="Pfam" id="PF13450">
    <property type="entry name" value="NAD_binding_8"/>
    <property type="match status" value="1"/>
</dbReference>